<evidence type="ECO:0000313" key="6">
    <source>
        <dbReference type="Proteomes" id="UP001218218"/>
    </source>
</evidence>
<organism evidence="5 6">
    <name type="scientific">Mycena albidolilacea</name>
    <dbReference type="NCBI Taxonomy" id="1033008"/>
    <lineage>
        <taxon>Eukaryota</taxon>
        <taxon>Fungi</taxon>
        <taxon>Dikarya</taxon>
        <taxon>Basidiomycota</taxon>
        <taxon>Agaricomycotina</taxon>
        <taxon>Agaricomycetes</taxon>
        <taxon>Agaricomycetidae</taxon>
        <taxon>Agaricales</taxon>
        <taxon>Marasmiineae</taxon>
        <taxon>Mycenaceae</taxon>
        <taxon>Mycena</taxon>
    </lineage>
</organism>
<dbReference type="Proteomes" id="UP001218218">
    <property type="component" value="Unassembled WGS sequence"/>
</dbReference>
<dbReference type="SMART" id="SM00291">
    <property type="entry name" value="ZnF_ZZ"/>
    <property type="match status" value="1"/>
</dbReference>
<keyword evidence="1" id="KW-0479">Metal-binding</keyword>
<dbReference type="EMBL" id="JARIHO010000013">
    <property type="protein sequence ID" value="KAJ7351376.1"/>
    <property type="molecule type" value="Genomic_DNA"/>
</dbReference>
<evidence type="ECO:0000259" key="4">
    <source>
        <dbReference type="SMART" id="SM00291"/>
    </source>
</evidence>
<dbReference type="InterPro" id="IPR000433">
    <property type="entry name" value="Znf_ZZ"/>
</dbReference>
<dbReference type="GO" id="GO:0008270">
    <property type="term" value="F:zinc ion binding"/>
    <property type="evidence" value="ECO:0007669"/>
    <property type="project" value="UniProtKB-KW"/>
</dbReference>
<feature type="domain" description="ZZ-type" evidence="4">
    <location>
        <begin position="764"/>
        <end position="813"/>
    </location>
</feature>
<evidence type="ECO:0000256" key="1">
    <source>
        <dbReference type="ARBA" id="ARBA00022723"/>
    </source>
</evidence>
<protein>
    <recommendedName>
        <fullName evidence="4">ZZ-type domain-containing protein</fullName>
    </recommendedName>
</protein>
<dbReference type="Gene3D" id="3.30.60.90">
    <property type="match status" value="1"/>
</dbReference>
<comment type="caution">
    <text evidence="5">The sequence shown here is derived from an EMBL/GenBank/DDBJ whole genome shotgun (WGS) entry which is preliminary data.</text>
</comment>
<dbReference type="AlphaFoldDB" id="A0AAD7A7L9"/>
<accession>A0AAD7A7L9</accession>
<keyword evidence="3" id="KW-0862">Zinc</keyword>
<keyword evidence="6" id="KW-1185">Reference proteome</keyword>
<name>A0AAD7A7L9_9AGAR</name>
<dbReference type="SUPFAM" id="SSF57850">
    <property type="entry name" value="RING/U-box"/>
    <property type="match status" value="1"/>
</dbReference>
<gene>
    <name evidence="5" type="ORF">DFH08DRAFT_860362</name>
</gene>
<keyword evidence="2" id="KW-0863">Zinc-finger</keyword>
<dbReference type="Pfam" id="PF00569">
    <property type="entry name" value="ZZ"/>
    <property type="match status" value="1"/>
</dbReference>
<dbReference type="InterPro" id="IPR043145">
    <property type="entry name" value="Znf_ZZ_sf"/>
</dbReference>
<evidence type="ECO:0000313" key="5">
    <source>
        <dbReference type="EMBL" id="KAJ7351376.1"/>
    </source>
</evidence>
<evidence type="ECO:0000256" key="2">
    <source>
        <dbReference type="ARBA" id="ARBA00022771"/>
    </source>
</evidence>
<proteinExistence type="predicted"/>
<evidence type="ECO:0000256" key="3">
    <source>
        <dbReference type="ARBA" id="ARBA00022833"/>
    </source>
</evidence>
<reference evidence="5" key="1">
    <citation type="submission" date="2023-03" db="EMBL/GenBank/DDBJ databases">
        <title>Massive genome expansion in bonnet fungi (Mycena s.s.) driven by repeated elements and novel gene families across ecological guilds.</title>
        <authorList>
            <consortium name="Lawrence Berkeley National Laboratory"/>
            <person name="Harder C.B."/>
            <person name="Miyauchi S."/>
            <person name="Viragh M."/>
            <person name="Kuo A."/>
            <person name="Thoen E."/>
            <person name="Andreopoulos B."/>
            <person name="Lu D."/>
            <person name="Skrede I."/>
            <person name="Drula E."/>
            <person name="Henrissat B."/>
            <person name="Morin E."/>
            <person name="Kohler A."/>
            <person name="Barry K."/>
            <person name="LaButti K."/>
            <person name="Morin E."/>
            <person name="Salamov A."/>
            <person name="Lipzen A."/>
            <person name="Mereny Z."/>
            <person name="Hegedus B."/>
            <person name="Baldrian P."/>
            <person name="Stursova M."/>
            <person name="Weitz H."/>
            <person name="Taylor A."/>
            <person name="Grigoriev I.V."/>
            <person name="Nagy L.G."/>
            <person name="Martin F."/>
            <person name="Kauserud H."/>
        </authorList>
    </citation>
    <scope>NUCLEOTIDE SEQUENCE</scope>
    <source>
        <strain evidence="5">CBHHK002</strain>
    </source>
</reference>
<sequence length="1006" mass="114359">MANTPPPRIEINGMDASLDDLYSSISALNPEAHGAVKALDKLSDEALELKAEVSGDSTLYKDVVGIKNADPGHMISKSAAAVSKFAENSAVIMKSLDAIKQIHPFISVVVIAFQAAIQLELQRRENDKQVIALKTEMMKMVEILLDLRMIKDAQRVYTDGMTLEGRMQSIVTEAAQNIRDCSAICEKYIKKTFIVKLFDGSRWQERLAAFTDTFSRRRKEFSFAMLIHTAQGVDNVQHTLVNIDARVKSGSDSASMLLLFQQLESPKERELQKWIKDKGGAQVVSEDKMLFKELQNKMKDINDRIPGQRDKNESTESLMLKIREEMREDINSSLARDRLQFDRKFKAVQDNLEEMMKTTVDRSTDRIISTVEGGPHERIRDKDLHTVWKDMAWRGSVKARHFIVAVQDYFLEKYSNEDQKMDNSIHAAEEAISRPTSPALSAVTSGSDELLEPPSIMVRRTLEEQAAQRQLEDRWAIEYITLARVRPILEAFDDDASGWISIREANVFTSSRPQDYTVVKWLAFWAAGFKILCARYATGVENVRTHMVTISADVLPCNRACVDHYMCNSSLEVIDLIVRDMLEGFDDHYDEDEALMSNFMDHIASEETRLTEGLERFGWEIDEYNTLQIIAGSGRIERHILPLISLVLQRHTRMIQLACKQPLDDRELRDAEASVDIIASAIFLRILTLESNFRSQKLTPQNEFEVAYNGMFKTAYVFLTVTEDRGELNWEYPESYIDLLGEFDEKILKYEAPEVGANVDTGCFHQNVGCDSCGGPVVGARYKCLECTVPATGDGVDLCENCKDKSVFVATKDLTHNPTAHVLIKSLRSIYHRRRTVILRWASEKNQKATEIFSKAETEQEDGAEMAREESSDAKKNVIVMTPECFYCHRRLARPCWFCVECPDDCFICEECEATQVKMSQFDAPQDTVHKWYHILIEVKEIEPEVPRVELDMRLAMLEQKFAEHESATRQKLESLEAIVAKLGEKVDTLSGLEGLLTRLLAKMGD</sequence>